<reference evidence="4 5" key="1">
    <citation type="submission" date="2015-09" db="EMBL/GenBank/DDBJ databases">
        <authorList>
            <consortium name="Pathogen Informatics"/>
        </authorList>
    </citation>
    <scope>NUCLEOTIDE SEQUENCE [LARGE SCALE GENOMIC DNA]</scope>
    <source>
        <strain evidence="4 5">2789STDY5834855</strain>
    </source>
</reference>
<evidence type="ECO:0000259" key="2">
    <source>
        <dbReference type="PROSITE" id="PS50883"/>
    </source>
</evidence>
<dbReference type="GO" id="GO:0071111">
    <property type="term" value="F:cyclic-guanylate-specific phosphodiesterase activity"/>
    <property type="evidence" value="ECO:0007669"/>
    <property type="project" value="UniProtKB-EC"/>
</dbReference>
<sequence>MLAKLATSDKIVEILEDNRTVSDISVEEKKQVISELENFQSYLENFTFLHTMNIVSKPSKYIFRNQGFNSDYDIMERSWMKDEYLDNKQDSIITDIHNDIYTGKKSFSIVNFIYSPNDGEFLGAAILDVYLDDLINSLESDFYMGDLNTYIQLDDNTYYSKNGIIKEIDNSSSSHVKKLYNPIGNESDIYFQFNKKSIAYYKEMKRINGIRIIIFSFAGFIFVLALIRMIKVAFRPVIKSLDKLKVLLSNLDKNNIDLENIDEFKQLELISNSLSKSFDKKIQTLIYYDELTKLPNRKMLHLLCSEMIKCNSEFALIFIDLNRFKYINDVFGHSAGDELLINFSDRLQKVLDEKGIVTRYSGDEFIIIYHSYEGNEELQKFYNEKLLAEFNEPIEFNNTKIIVEFSAGVAVYPKDAETFNDLIDKSDFMMYSAKENLKNQKLVFFNDDMYSNIIKIENIKEQLKSAVDNHEFVLYYQPIVNEDKIVKKVEALIRWNNKELGFVSPMDFIPYAEESGEIVKIGYWIIEEVFKNLSEFKNGQENIQISINVSPIQLMEFYFAENVKEIANKYNVDLSQICFEITESVVLEENIIVYDNIHLLDKFGAKLALDDFGTGYASFSYLKKYNLNILKIDKIFIDGGKNIDYKIVNNIKNIAHLLDMKTVIEGVETEEQFNTLSEIGCDYFQGYYFSKPVPLDELKKALSCDRTGTGDNF</sequence>
<evidence type="ECO:0000256" key="1">
    <source>
        <dbReference type="SAM" id="Phobius"/>
    </source>
</evidence>
<dbReference type="CDD" id="cd01949">
    <property type="entry name" value="GGDEF"/>
    <property type="match status" value="1"/>
</dbReference>
<evidence type="ECO:0000313" key="4">
    <source>
        <dbReference type="EMBL" id="CUO57000.1"/>
    </source>
</evidence>
<keyword evidence="1" id="KW-1133">Transmembrane helix</keyword>
<dbReference type="AlphaFoldDB" id="A0A174G7Y1"/>
<organism evidence="4 5">
    <name type="scientific">Clostridium disporicum</name>
    <dbReference type="NCBI Taxonomy" id="84024"/>
    <lineage>
        <taxon>Bacteria</taxon>
        <taxon>Bacillati</taxon>
        <taxon>Bacillota</taxon>
        <taxon>Clostridia</taxon>
        <taxon>Eubacteriales</taxon>
        <taxon>Clostridiaceae</taxon>
        <taxon>Clostridium</taxon>
    </lineage>
</organism>
<dbReference type="Pfam" id="PF00563">
    <property type="entry name" value="EAL"/>
    <property type="match status" value="1"/>
</dbReference>
<name>A0A174G7Y1_9CLOT</name>
<feature type="transmembrane region" description="Helical" evidence="1">
    <location>
        <begin position="212"/>
        <end position="230"/>
    </location>
</feature>
<dbReference type="InterPro" id="IPR000160">
    <property type="entry name" value="GGDEF_dom"/>
</dbReference>
<dbReference type="InterPro" id="IPR029787">
    <property type="entry name" value="Nucleotide_cyclase"/>
</dbReference>
<dbReference type="Pfam" id="PF00990">
    <property type="entry name" value="GGDEF"/>
    <property type="match status" value="1"/>
</dbReference>
<dbReference type="CDD" id="cd18773">
    <property type="entry name" value="PDC1_HK_sensor"/>
    <property type="match status" value="1"/>
</dbReference>
<feature type="domain" description="GGDEF" evidence="3">
    <location>
        <begin position="312"/>
        <end position="447"/>
    </location>
</feature>
<keyword evidence="1" id="KW-0812">Transmembrane</keyword>
<dbReference type="Gene3D" id="3.20.20.450">
    <property type="entry name" value="EAL domain"/>
    <property type="match status" value="1"/>
</dbReference>
<protein>
    <submittedName>
        <fullName evidence="4">PAS domain S-box/diguanylate cyclase (GGDEF) domain-containing protein</fullName>
        <ecNumber evidence="4">3.1.4.52</ecNumber>
    </submittedName>
</protein>
<dbReference type="PANTHER" id="PTHR44757">
    <property type="entry name" value="DIGUANYLATE CYCLASE DGCP"/>
    <property type="match status" value="1"/>
</dbReference>
<dbReference type="SMART" id="SM00267">
    <property type="entry name" value="GGDEF"/>
    <property type="match status" value="1"/>
</dbReference>
<keyword evidence="1" id="KW-0472">Membrane</keyword>
<dbReference type="Gene3D" id="3.30.70.270">
    <property type="match status" value="1"/>
</dbReference>
<dbReference type="Proteomes" id="UP000095558">
    <property type="component" value="Unassembled WGS sequence"/>
</dbReference>
<dbReference type="CDD" id="cd01948">
    <property type="entry name" value="EAL"/>
    <property type="match status" value="1"/>
</dbReference>
<dbReference type="SUPFAM" id="SSF141868">
    <property type="entry name" value="EAL domain-like"/>
    <property type="match status" value="1"/>
</dbReference>
<dbReference type="InterPro" id="IPR043128">
    <property type="entry name" value="Rev_trsase/Diguanyl_cyclase"/>
</dbReference>
<dbReference type="PROSITE" id="PS50883">
    <property type="entry name" value="EAL"/>
    <property type="match status" value="1"/>
</dbReference>
<proteinExistence type="predicted"/>
<dbReference type="SMART" id="SM00052">
    <property type="entry name" value="EAL"/>
    <property type="match status" value="1"/>
</dbReference>
<evidence type="ECO:0000259" key="3">
    <source>
        <dbReference type="PROSITE" id="PS50887"/>
    </source>
</evidence>
<dbReference type="Gene3D" id="3.30.450.20">
    <property type="entry name" value="PAS domain"/>
    <property type="match status" value="2"/>
</dbReference>
<gene>
    <name evidence="4" type="primary">gmr_3</name>
    <name evidence="4" type="ORF">ERS852470_02724</name>
</gene>
<dbReference type="InterPro" id="IPR035919">
    <property type="entry name" value="EAL_sf"/>
</dbReference>
<dbReference type="EC" id="3.1.4.52" evidence="4"/>
<dbReference type="InterPro" id="IPR052155">
    <property type="entry name" value="Biofilm_reg_signaling"/>
</dbReference>
<dbReference type="InterPro" id="IPR001633">
    <property type="entry name" value="EAL_dom"/>
</dbReference>
<accession>A0A174G7Y1</accession>
<dbReference type="PROSITE" id="PS50887">
    <property type="entry name" value="GGDEF"/>
    <property type="match status" value="1"/>
</dbReference>
<dbReference type="NCBIfam" id="TIGR00254">
    <property type="entry name" value="GGDEF"/>
    <property type="match status" value="1"/>
</dbReference>
<evidence type="ECO:0000313" key="5">
    <source>
        <dbReference type="Proteomes" id="UP000095558"/>
    </source>
</evidence>
<dbReference type="EMBL" id="CYZV01000031">
    <property type="protein sequence ID" value="CUO57000.1"/>
    <property type="molecule type" value="Genomic_DNA"/>
</dbReference>
<dbReference type="SUPFAM" id="SSF55073">
    <property type="entry name" value="Nucleotide cyclase"/>
    <property type="match status" value="1"/>
</dbReference>
<dbReference type="PANTHER" id="PTHR44757:SF2">
    <property type="entry name" value="BIOFILM ARCHITECTURE MAINTENANCE PROTEIN MBAA"/>
    <property type="match status" value="1"/>
</dbReference>
<feature type="domain" description="EAL" evidence="2">
    <location>
        <begin position="456"/>
        <end position="706"/>
    </location>
</feature>
<keyword evidence="4" id="KW-0378">Hydrolase</keyword>
<dbReference type="RefSeq" id="WP_055277401.1">
    <property type="nucleotide sequence ID" value="NZ_CYZV01000031.1"/>
</dbReference>